<dbReference type="CDD" id="cd06223">
    <property type="entry name" value="PRTases_typeI"/>
    <property type="match status" value="1"/>
</dbReference>
<dbReference type="InterPro" id="IPR000842">
    <property type="entry name" value="PRib_PP_synth_CS"/>
</dbReference>
<dbReference type="Proteomes" id="UP001230005">
    <property type="component" value="Unassembled WGS sequence"/>
</dbReference>
<dbReference type="SMART" id="SM01400">
    <property type="entry name" value="Pribosyltran_N"/>
    <property type="match status" value="1"/>
</dbReference>
<keyword evidence="6 9" id="KW-0067">ATP-binding</keyword>
<feature type="active site" evidence="9">
    <location>
        <position position="199"/>
    </location>
</feature>
<dbReference type="InterPro" id="IPR029057">
    <property type="entry name" value="PRTase-like"/>
</dbReference>
<keyword evidence="4 9" id="KW-0547">Nucleotide-binding</keyword>
<dbReference type="EMBL" id="JAUSUG010000004">
    <property type="protein sequence ID" value="MDQ0254145.1"/>
    <property type="molecule type" value="Genomic_DNA"/>
</dbReference>
<dbReference type="PANTHER" id="PTHR10210">
    <property type="entry name" value="RIBOSE-PHOSPHATE DIPHOSPHOKINASE FAMILY MEMBER"/>
    <property type="match status" value="1"/>
</dbReference>
<evidence type="ECO:0000256" key="8">
    <source>
        <dbReference type="ARBA" id="ARBA00049535"/>
    </source>
</evidence>
<feature type="domain" description="Ribose-phosphate pyrophosphokinase N-terminal" evidence="10">
    <location>
        <begin position="11"/>
        <end position="127"/>
    </location>
</feature>
<keyword evidence="1 9" id="KW-0808">Transferase</keyword>
<comment type="subcellular location">
    <subcellularLocation>
        <location evidence="9">Cytoplasm</location>
    </subcellularLocation>
</comment>
<keyword evidence="3 9" id="KW-0545">Nucleotide biosynthesis</keyword>
<evidence type="ECO:0000313" key="11">
    <source>
        <dbReference type="EMBL" id="MDQ0254145.1"/>
    </source>
</evidence>
<comment type="catalytic activity">
    <reaction evidence="8 9">
        <text>D-ribose 5-phosphate + ATP = 5-phospho-alpha-D-ribose 1-diphosphate + AMP + H(+)</text>
        <dbReference type="Rhea" id="RHEA:15609"/>
        <dbReference type="ChEBI" id="CHEBI:15378"/>
        <dbReference type="ChEBI" id="CHEBI:30616"/>
        <dbReference type="ChEBI" id="CHEBI:58017"/>
        <dbReference type="ChEBI" id="CHEBI:78346"/>
        <dbReference type="ChEBI" id="CHEBI:456215"/>
        <dbReference type="EC" id="2.7.6.1"/>
    </reaction>
</comment>
<organism evidence="11 12">
    <name type="scientific">Evansella vedderi</name>
    <dbReference type="NCBI Taxonomy" id="38282"/>
    <lineage>
        <taxon>Bacteria</taxon>
        <taxon>Bacillati</taxon>
        <taxon>Bacillota</taxon>
        <taxon>Bacilli</taxon>
        <taxon>Bacillales</taxon>
        <taxon>Bacillaceae</taxon>
        <taxon>Evansella</taxon>
    </lineage>
</organism>
<proteinExistence type="inferred from homology"/>
<dbReference type="InterPro" id="IPR029099">
    <property type="entry name" value="Pribosyltran_N"/>
</dbReference>
<dbReference type="NCBIfam" id="NF002618">
    <property type="entry name" value="PRK02269.1"/>
    <property type="match status" value="1"/>
</dbReference>
<dbReference type="Pfam" id="PF14572">
    <property type="entry name" value="Pribosyl_synth"/>
    <property type="match status" value="1"/>
</dbReference>
<reference evidence="11 12" key="1">
    <citation type="submission" date="2023-07" db="EMBL/GenBank/DDBJ databases">
        <title>Genomic Encyclopedia of Type Strains, Phase IV (KMG-IV): sequencing the most valuable type-strain genomes for metagenomic binning, comparative biology and taxonomic classification.</title>
        <authorList>
            <person name="Goeker M."/>
        </authorList>
    </citation>
    <scope>NUCLEOTIDE SEQUENCE [LARGE SCALE GENOMIC DNA]</scope>
    <source>
        <strain evidence="11 12">DSM 9768</strain>
    </source>
</reference>
<dbReference type="PROSITE" id="PS00114">
    <property type="entry name" value="PRPP_SYNTHASE"/>
    <property type="match status" value="1"/>
</dbReference>
<protein>
    <recommendedName>
        <fullName evidence="9">Ribose-phosphate pyrophosphokinase</fullName>
        <shortName evidence="9">RPPK</shortName>
        <ecNumber evidence="9">2.7.6.1</ecNumber>
    </recommendedName>
    <alternativeName>
        <fullName evidence="9">5-phospho-D-ribosyl alpha-1-diphosphate synthase</fullName>
    </alternativeName>
    <alternativeName>
        <fullName evidence="9">Phosphoribosyl diphosphate synthase</fullName>
    </alternativeName>
    <alternativeName>
        <fullName evidence="9">Phosphoribosyl pyrophosphate synthase</fullName>
        <shortName evidence="9">P-Rib-PP synthase</shortName>
        <shortName evidence="9">PRPP synthase</shortName>
        <shortName evidence="9">PRPPase</shortName>
    </alternativeName>
</protein>
<comment type="similarity">
    <text evidence="9">Belongs to the ribose-phosphate pyrophosphokinase family. Class I subfamily.</text>
</comment>
<dbReference type="HAMAP" id="MF_00583_B">
    <property type="entry name" value="RibP_PPkinase_B"/>
    <property type="match status" value="1"/>
</dbReference>
<keyword evidence="5 9" id="KW-0418">Kinase</keyword>
<feature type="binding site" evidence="9">
    <location>
        <position position="201"/>
    </location>
    <ligand>
        <name>D-ribose 5-phosphate</name>
        <dbReference type="ChEBI" id="CHEBI:78346"/>
    </ligand>
</feature>
<dbReference type="NCBIfam" id="TIGR01251">
    <property type="entry name" value="ribP_PPkin"/>
    <property type="match status" value="1"/>
</dbReference>
<sequence length="318" mass="34999">MIETLKFKQNLKVFTLNSNPELAEEIVQHLGIEMGKSSVSRFSDGEILINVDESVRGCEIFLIQTTSQPCNEHIMELLTMIDALKRASAKSINVVIPYYGYARQDRKARSREPITAKLIANLLEVAGASRILTLDLHAPQIQGFFDIPVDQLVGVPILSKYFKEKKLRDSVVVAPDNGGVVRARKMANKLDSPIALIDKRRPKPNVVEVMNIVGNVKGKSVIIVDDMIDTAGTITLAANALIENGALEVYACCTHPVLSGPAISRIENSKIKELVTTNSIRLPEGKNIDKIKTISIAPLISRAIARIHNEEPVSDLFE</sequence>
<evidence type="ECO:0000256" key="6">
    <source>
        <dbReference type="ARBA" id="ARBA00022840"/>
    </source>
</evidence>
<evidence type="ECO:0000259" key="10">
    <source>
        <dbReference type="Pfam" id="PF13793"/>
    </source>
</evidence>
<dbReference type="EC" id="2.7.6.1" evidence="9"/>
<dbReference type="Pfam" id="PF13793">
    <property type="entry name" value="Pribosyltran_N"/>
    <property type="match status" value="1"/>
</dbReference>
<dbReference type="GO" id="GO:0004749">
    <property type="term" value="F:ribose phosphate diphosphokinase activity"/>
    <property type="evidence" value="ECO:0007669"/>
    <property type="project" value="UniProtKB-EC"/>
</dbReference>
<feature type="binding site" evidence="9">
    <location>
        <begin position="229"/>
        <end position="233"/>
    </location>
    <ligand>
        <name>D-ribose 5-phosphate</name>
        <dbReference type="ChEBI" id="CHEBI:78346"/>
    </ligand>
</feature>
<evidence type="ECO:0000256" key="9">
    <source>
        <dbReference type="HAMAP-Rule" id="MF_00583"/>
    </source>
</evidence>
<comment type="function">
    <text evidence="9">Involved in the biosynthesis of the central metabolite phospho-alpha-D-ribosyl-1-pyrophosphate (PRPP) via the transfer of pyrophosphoryl group from ATP to 1-hydroxyl of ribose-5-phosphate (Rib-5-P).</text>
</comment>
<evidence type="ECO:0000256" key="2">
    <source>
        <dbReference type="ARBA" id="ARBA00022723"/>
    </source>
</evidence>
<name>A0ABT9ZSD6_9BACI</name>
<keyword evidence="7 9" id="KW-0460">Magnesium</keyword>
<dbReference type="InterPro" id="IPR000836">
    <property type="entry name" value="PRTase_dom"/>
</dbReference>
<feature type="binding site" evidence="9">
    <location>
        <begin position="103"/>
        <end position="104"/>
    </location>
    <ligand>
        <name>ATP</name>
        <dbReference type="ChEBI" id="CHEBI:30616"/>
    </ligand>
</feature>
<dbReference type="Gene3D" id="3.40.50.2020">
    <property type="match status" value="2"/>
</dbReference>
<evidence type="ECO:0000256" key="3">
    <source>
        <dbReference type="ARBA" id="ARBA00022727"/>
    </source>
</evidence>
<evidence type="ECO:0000256" key="5">
    <source>
        <dbReference type="ARBA" id="ARBA00022777"/>
    </source>
</evidence>
<comment type="caution">
    <text evidence="11">The sequence shown here is derived from an EMBL/GenBank/DDBJ whole genome shotgun (WGS) entry which is preliminary data.</text>
</comment>
<feature type="binding site" evidence="9">
    <location>
        <begin position="44"/>
        <end position="46"/>
    </location>
    <ligand>
        <name>ATP</name>
        <dbReference type="ChEBI" id="CHEBI:30616"/>
    </ligand>
</feature>
<evidence type="ECO:0000256" key="1">
    <source>
        <dbReference type="ARBA" id="ARBA00022679"/>
    </source>
</evidence>
<accession>A0ABT9ZSD6</accession>
<evidence type="ECO:0000256" key="4">
    <source>
        <dbReference type="ARBA" id="ARBA00022741"/>
    </source>
</evidence>
<feature type="binding site" evidence="9">
    <location>
        <position position="176"/>
    </location>
    <ligand>
        <name>Mg(2+)</name>
        <dbReference type="ChEBI" id="CHEBI:18420"/>
    </ligand>
</feature>
<dbReference type="PANTHER" id="PTHR10210:SF41">
    <property type="entry name" value="RIBOSE-PHOSPHATE PYROPHOSPHOKINASE 1, CHLOROPLASTIC"/>
    <property type="match status" value="1"/>
</dbReference>
<evidence type="ECO:0000256" key="7">
    <source>
        <dbReference type="ARBA" id="ARBA00022842"/>
    </source>
</evidence>
<comment type="subunit">
    <text evidence="9">Homohexamer.</text>
</comment>
<keyword evidence="12" id="KW-1185">Reference proteome</keyword>
<evidence type="ECO:0000313" key="12">
    <source>
        <dbReference type="Proteomes" id="UP001230005"/>
    </source>
</evidence>
<dbReference type="SUPFAM" id="SSF53271">
    <property type="entry name" value="PRTase-like"/>
    <property type="match status" value="1"/>
</dbReference>
<comment type="cofactor">
    <cofactor evidence="9">
        <name>Mg(2+)</name>
        <dbReference type="ChEBI" id="CHEBI:18420"/>
    </cofactor>
    <text evidence="9">Binds 2 Mg(2+) ions per subunit.</text>
</comment>
<dbReference type="InterPro" id="IPR005946">
    <property type="entry name" value="Rib-P_diPkinase"/>
</dbReference>
<comment type="pathway">
    <text evidence="9">Metabolic intermediate biosynthesis; 5-phospho-alpha-D-ribose 1-diphosphate biosynthesis; 5-phospho-alpha-D-ribose 1-diphosphate from D-ribose 5-phosphate (route I): step 1/1.</text>
</comment>
<keyword evidence="2 9" id="KW-0479">Metal-binding</keyword>
<dbReference type="NCBIfam" id="NF002320">
    <property type="entry name" value="PRK01259.1"/>
    <property type="match status" value="1"/>
</dbReference>
<dbReference type="InterPro" id="IPR037515">
    <property type="entry name" value="Rib-P_diPkinase_bac"/>
</dbReference>
<feature type="binding site" evidence="9">
    <location>
        <position position="225"/>
    </location>
    <ligand>
        <name>D-ribose 5-phosphate</name>
        <dbReference type="ChEBI" id="CHEBI:78346"/>
    </ligand>
</feature>
<feature type="binding site" evidence="9">
    <location>
        <position position="137"/>
    </location>
    <ligand>
        <name>Mg(2+)</name>
        <dbReference type="ChEBI" id="CHEBI:18420"/>
    </ligand>
</feature>
<gene>
    <name evidence="9" type="primary">prs</name>
    <name evidence="11" type="ORF">J2S74_001518</name>
</gene>
<keyword evidence="9" id="KW-0963">Cytoplasm</keyword>